<reference evidence="8 11" key="2">
    <citation type="submission" date="2020-12" db="EMBL/GenBank/DDBJ databases">
        <title>FDA dAtabase for Regulatory Grade micrObial Sequences (FDA-ARGOS): Supporting development and validation of Infectious Disease Dx tests.</title>
        <authorList>
            <person name="Nelson B."/>
            <person name="Plummer A."/>
            <person name="Tallon L."/>
            <person name="Sadzewicz L."/>
            <person name="Zhao X."/>
            <person name="Boylan J."/>
            <person name="Ott S."/>
            <person name="Bowen H."/>
            <person name="Vavikolanu K."/>
            <person name="Mehta A."/>
            <person name="Aluvathingal J."/>
            <person name="Nadendla S."/>
            <person name="Myers T."/>
            <person name="Yan Y."/>
            <person name="Sichtig H."/>
        </authorList>
    </citation>
    <scope>NUCLEOTIDE SEQUENCE [LARGE SCALE GENOMIC DNA]</scope>
    <source>
        <strain evidence="8 11">FDAARGOS_923</strain>
    </source>
</reference>
<name>A0A1Y0YIQ5_BACLI</name>
<dbReference type="EMBL" id="NILC01000014">
    <property type="protein sequence ID" value="TWL30651.1"/>
    <property type="molecule type" value="Genomic_DNA"/>
</dbReference>
<dbReference type="EMBL" id="CP065647">
    <property type="protein sequence ID" value="QPR73103.1"/>
    <property type="molecule type" value="Genomic_DNA"/>
</dbReference>
<evidence type="ECO:0000313" key="8">
    <source>
        <dbReference type="EMBL" id="QPR73103.1"/>
    </source>
</evidence>
<organism evidence="9 10">
    <name type="scientific">Bacillus licheniformis</name>
    <dbReference type="NCBI Taxonomy" id="1402"/>
    <lineage>
        <taxon>Bacteria</taxon>
        <taxon>Bacillati</taxon>
        <taxon>Bacillota</taxon>
        <taxon>Bacilli</taxon>
        <taxon>Bacillales</taxon>
        <taxon>Bacillaceae</taxon>
        <taxon>Bacillus</taxon>
    </lineage>
</organism>
<dbReference type="PANTHER" id="PTHR47245:SF1">
    <property type="entry name" value="FOLDASE PROTEIN PRSA"/>
    <property type="match status" value="1"/>
</dbReference>
<dbReference type="RefSeq" id="WP_009330296.1">
    <property type="nucleotide sequence ID" value="NZ_BEXU01000034.1"/>
</dbReference>
<comment type="catalytic activity">
    <reaction evidence="1">
        <text>[protein]-peptidylproline (omega=180) = [protein]-peptidylproline (omega=0)</text>
        <dbReference type="Rhea" id="RHEA:16237"/>
        <dbReference type="Rhea" id="RHEA-COMP:10747"/>
        <dbReference type="Rhea" id="RHEA-COMP:10748"/>
        <dbReference type="ChEBI" id="CHEBI:83833"/>
        <dbReference type="ChEBI" id="CHEBI:83834"/>
        <dbReference type="EC" id="5.2.1.8"/>
    </reaction>
</comment>
<dbReference type="SUPFAM" id="SSF109998">
    <property type="entry name" value="Triger factor/SurA peptide-binding domain-like"/>
    <property type="match status" value="1"/>
</dbReference>
<proteinExistence type="predicted"/>
<evidence type="ECO:0000256" key="4">
    <source>
        <dbReference type="ARBA" id="ARBA00023110"/>
    </source>
</evidence>
<dbReference type="PANTHER" id="PTHR47245">
    <property type="entry name" value="PEPTIDYLPROLYL ISOMERASE"/>
    <property type="match status" value="1"/>
</dbReference>
<gene>
    <name evidence="9" type="ORF">CHCC16736_1685</name>
    <name evidence="8" type="ORF">I6G80_01915</name>
</gene>
<keyword evidence="5" id="KW-0413">Isomerase</keyword>
<dbReference type="Gene3D" id="1.10.4030.10">
    <property type="entry name" value="Porin chaperone SurA, peptide-binding domain"/>
    <property type="match status" value="1"/>
</dbReference>
<evidence type="ECO:0000313" key="9">
    <source>
        <dbReference type="EMBL" id="TWL30651.1"/>
    </source>
</evidence>
<evidence type="ECO:0000256" key="5">
    <source>
        <dbReference type="ARBA" id="ARBA00023235"/>
    </source>
</evidence>
<accession>A0A1Y0YIQ5</accession>
<evidence type="ECO:0000256" key="3">
    <source>
        <dbReference type="ARBA" id="ARBA00022729"/>
    </source>
</evidence>
<reference evidence="9 10" key="1">
    <citation type="submission" date="2019-06" db="EMBL/GenBank/DDBJ databases">
        <title>Genome sequence analysis of &gt;100 Bacillus licheniformis strains suggests intrinsic resistance to this species.</title>
        <authorList>
            <person name="Wels M."/>
            <person name="Siezen R.J."/>
            <person name="Johansen E."/>
            <person name="Stuer-Lauridsen B."/>
            <person name="Bjerre K."/>
            <person name="Nielsen B.K.K."/>
        </authorList>
    </citation>
    <scope>NUCLEOTIDE SEQUENCE [LARGE SCALE GENOMIC DNA]</scope>
    <source>
        <strain evidence="9 10">BAC-16736</strain>
    </source>
</reference>
<dbReference type="AlphaFoldDB" id="A0A1Y0YIQ5"/>
<dbReference type="EC" id="5.2.1.8" evidence="2"/>
<feature type="compositionally biased region" description="Polar residues" evidence="6">
    <location>
        <begin position="204"/>
        <end position="215"/>
    </location>
</feature>
<dbReference type="PROSITE" id="PS51257">
    <property type="entry name" value="PROKAR_LIPOPROTEIN"/>
    <property type="match status" value="1"/>
</dbReference>
<evidence type="ECO:0000256" key="2">
    <source>
        <dbReference type="ARBA" id="ARBA00013194"/>
    </source>
</evidence>
<feature type="signal peptide" evidence="7">
    <location>
        <begin position="1"/>
        <end position="21"/>
    </location>
</feature>
<evidence type="ECO:0000256" key="6">
    <source>
        <dbReference type="SAM" id="MobiDB-lite"/>
    </source>
</evidence>
<feature type="compositionally biased region" description="Basic and acidic residues" evidence="6">
    <location>
        <begin position="44"/>
        <end position="61"/>
    </location>
</feature>
<dbReference type="Proteomes" id="UP000435910">
    <property type="component" value="Unassembled WGS sequence"/>
</dbReference>
<dbReference type="Proteomes" id="UP000595038">
    <property type="component" value="Chromosome"/>
</dbReference>
<dbReference type="Pfam" id="PF13624">
    <property type="entry name" value="SurA_N_3"/>
    <property type="match status" value="1"/>
</dbReference>
<protein>
    <recommendedName>
        <fullName evidence="2">peptidylprolyl isomerase</fullName>
        <ecNumber evidence="2">5.2.1.8</ecNumber>
    </recommendedName>
</protein>
<sequence>MKKSISSLMIGLLAVVLGACSSNHDDQQSQANDQAKTAQSGQQDQEKQIKAMQKKLDQQKVDDTKTVAVVNDEKITGKDYNSVLSTAQMQYQQTGQDPTSKDAAQQIKKQAIDSLIGQALITQEADKKGYKASEKEIEKQLDESKKQYKNEQDFEEAVKKAGLNMNTLKSDIADSIKTEKYIDKELPTDQVTDKEIKDYYDQFAAQQKDSGQKNTPAFDDVKQQIQDMLKQQKRQEKLGQQVEKLKKSADVKVEI</sequence>
<dbReference type="GO" id="GO:0003755">
    <property type="term" value="F:peptidyl-prolyl cis-trans isomerase activity"/>
    <property type="evidence" value="ECO:0007669"/>
    <property type="project" value="UniProtKB-KW"/>
</dbReference>
<evidence type="ECO:0000313" key="11">
    <source>
        <dbReference type="Proteomes" id="UP000595038"/>
    </source>
</evidence>
<keyword evidence="3 7" id="KW-0732">Signal</keyword>
<evidence type="ECO:0000256" key="7">
    <source>
        <dbReference type="SAM" id="SignalP"/>
    </source>
</evidence>
<evidence type="ECO:0000256" key="1">
    <source>
        <dbReference type="ARBA" id="ARBA00000971"/>
    </source>
</evidence>
<evidence type="ECO:0000313" key="10">
    <source>
        <dbReference type="Proteomes" id="UP000435910"/>
    </source>
</evidence>
<dbReference type="InterPro" id="IPR050245">
    <property type="entry name" value="PrsA_foldase"/>
</dbReference>
<feature type="chain" id="PRO_5041164367" description="peptidylprolyl isomerase" evidence="7">
    <location>
        <begin position="22"/>
        <end position="255"/>
    </location>
</feature>
<feature type="compositionally biased region" description="Polar residues" evidence="6">
    <location>
        <begin position="28"/>
        <end position="43"/>
    </location>
</feature>
<feature type="region of interest" description="Disordered" evidence="6">
    <location>
        <begin position="204"/>
        <end position="223"/>
    </location>
</feature>
<dbReference type="InterPro" id="IPR027304">
    <property type="entry name" value="Trigger_fact/SurA_dom_sf"/>
</dbReference>
<feature type="region of interest" description="Disordered" evidence="6">
    <location>
        <begin position="23"/>
        <end position="61"/>
    </location>
</feature>
<keyword evidence="4" id="KW-0697">Rotamase</keyword>